<dbReference type="AlphaFoldDB" id="A0A8W8MXC9"/>
<protein>
    <submittedName>
        <fullName evidence="2">Uncharacterized protein</fullName>
    </submittedName>
</protein>
<accession>A0A8W8MXC9</accession>
<evidence type="ECO:0000313" key="2">
    <source>
        <dbReference type="EnsemblMetazoa" id="G35016.1:cds"/>
    </source>
</evidence>
<name>A0A8W8MXC9_MAGGI</name>
<sequence length="213" mass="23464">MDELAVTELAKDGLHQTLRELVVPQRPTTLDQLREQAILAEDAVDLKRSTSNQIPSADSQTKGTVDTALVAAIQAAMMNIMPATVSQHRQDEEVNAVYSPHPHQQRSSRNQWPRRRSPCLRCGDVNQPLDDVSDDEDDHQLQQDPIHTQPLPDSNTDTPTDAQENTPNLAPPQTADTPNIPDSQTFLVHLKARASSSFDCLPNTHGCITIPSS</sequence>
<dbReference type="Proteomes" id="UP000005408">
    <property type="component" value="Unassembled WGS sequence"/>
</dbReference>
<proteinExistence type="predicted"/>
<organism evidence="2 3">
    <name type="scientific">Magallana gigas</name>
    <name type="common">Pacific oyster</name>
    <name type="synonym">Crassostrea gigas</name>
    <dbReference type="NCBI Taxonomy" id="29159"/>
    <lineage>
        <taxon>Eukaryota</taxon>
        <taxon>Metazoa</taxon>
        <taxon>Spiralia</taxon>
        <taxon>Lophotrochozoa</taxon>
        <taxon>Mollusca</taxon>
        <taxon>Bivalvia</taxon>
        <taxon>Autobranchia</taxon>
        <taxon>Pteriomorphia</taxon>
        <taxon>Ostreida</taxon>
        <taxon>Ostreoidea</taxon>
        <taxon>Ostreidae</taxon>
        <taxon>Magallana</taxon>
    </lineage>
</organism>
<dbReference type="EnsemblMetazoa" id="G35016.1">
    <property type="protein sequence ID" value="G35016.1:cds"/>
    <property type="gene ID" value="G35016"/>
</dbReference>
<evidence type="ECO:0000256" key="1">
    <source>
        <dbReference type="SAM" id="MobiDB-lite"/>
    </source>
</evidence>
<evidence type="ECO:0000313" key="3">
    <source>
        <dbReference type="Proteomes" id="UP000005408"/>
    </source>
</evidence>
<feature type="compositionally biased region" description="Polar residues" evidence="1">
    <location>
        <begin position="142"/>
        <end position="168"/>
    </location>
</feature>
<keyword evidence="3" id="KW-1185">Reference proteome</keyword>
<reference evidence="2" key="1">
    <citation type="submission" date="2022-08" db="UniProtKB">
        <authorList>
            <consortium name="EnsemblMetazoa"/>
        </authorList>
    </citation>
    <scope>IDENTIFICATION</scope>
    <source>
        <strain evidence="2">05x7-T-G4-1.051#20</strain>
    </source>
</reference>
<feature type="region of interest" description="Disordered" evidence="1">
    <location>
        <begin position="123"/>
        <end position="181"/>
    </location>
</feature>